<evidence type="ECO:0000313" key="1">
    <source>
        <dbReference type="EMBL" id="VAX13382.1"/>
    </source>
</evidence>
<gene>
    <name evidence="1" type="ORF">MNBD_GAMMA24-2119</name>
</gene>
<dbReference type="AlphaFoldDB" id="A0A3B1BBD1"/>
<sequence length="156" mass="18146">MGRIMTKTAQHIKPDADSAFITTFRGSFTSMLRWPQLDQLWQVLREQNFKCWYIYAVGEAPPQDCADSTQLHQFIHEIDKLLRQEHQEEYCGIVYADKREDPGFIKIYDPSNLGVSCGFSDKPPLPGWILSLDIPADLSNLPQAGNRRRWWQKIFD</sequence>
<dbReference type="EMBL" id="UOFZ01000113">
    <property type="protein sequence ID" value="VAX13382.1"/>
    <property type="molecule type" value="Genomic_DNA"/>
</dbReference>
<protein>
    <submittedName>
        <fullName evidence="1">Uncharacterized protein</fullName>
    </submittedName>
</protein>
<organism evidence="1">
    <name type="scientific">hydrothermal vent metagenome</name>
    <dbReference type="NCBI Taxonomy" id="652676"/>
    <lineage>
        <taxon>unclassified sequences</taxon>
        <taxon>metagenomes</taxon>
        <taxon>ecological metagenomes</taxon>
    </lineage>
</organism>
<name>A0A3B1BBD1_9ZZZZ</name>
<accession>A0A3B1BBD1</accession>
<reference evidence="1" key="1">
    <citation type="submission" date="2018-06" db="EMBL/GenBank/DDBJ databases">
        <authorList>
            <person name="Zhirakovskaya E."/>
        </authorList>
    </citation>
    <scope>NUCLEOTIDE SEQUENCE</scope>
</reference>
<proteinExistence type="predicted"/>